<keyword evidence="1" id="KW-0449">Lipoprotein</keyword>
<protein>
    <submittedName>
        <fullName evidence="1">Lipoprotein</fullName>
    </submittedName>
</protein>
<dbReference type="EMBL" id="UHJG01000001">
    <property type="protein sequence ID" value="SUQ01068.1"/>
    <property type="molecule type" value="Genomic_DNA"/>
</dbReference>
<dbReference type="Pfam" id="PF07356">
    <property type="entry name" value="DUF1481"/>
    <property type="match status" value="1"/>
</dbReference>
<name>A0A380QR59_YERRU</name>
<dbReference type="InterPro" id="IPR010858">
    <property type="entry name" value="DUF1481"/>
</dbReference>
<dbReference type="Proteomes" id="UP000255169">
    <property type="component" value="Unassembled WGS sequence"/>
</dbReference>
<sequence length="233" mass="26174">MSVRIINEGVAKPLLFMRRVLMTLGLVIGVSACSGRSDAPQFSASGYIADSAVVRIWRHDDSQQHPQVIMTVYSPYRGDVTRVTFYEYQNGILRQIRQSDIGKEAQSLQLRFSEQGVVSFMQRQLASSRELLTADEITFQQFEAKRILELSTALRAGNVNLMQGRFQNGVLTGCNGVIQRPQFEDYAQTWLNQRAKNTKGPLGIAWLNAPEGQALLLVANEDFCRWEPTADSL</sequence>
<organism evidence="1 2">
    <name type="scientific">Yersinia ruckeri</name>
    <dbReference type="NCBI Taxonomy" id="29486"/>
    <lineage>
        <taxon>Bacteria</taxon>
        <taxon>Pseudomonadati</taxon>
        <taxon>Pseudomonadota</taxon>
        <taxon>Gammaproteobacteria</taxon>
        <taxon>Enterobacterales</taxon>
        <taxon>Yersiniaceae</taxon>
        <taxon>Yersinia</taxon>
    </lineage>
</organism>
<dbReference type="STRING" id="29486.UGYR_08705"/>
<accession>A0A380QR59</accession>
<dbReference type="AlphaFoldDB" id="A0A380QR59"/>
<reference evidence="1 2" key="1">
    <citation type="submission" date="2018-06" db="EMBL/GenBank/DDBJ databases">
        <authorList>
            <consortium name="Pathogen Informatics"/>
            <person name="Doyle S."/>
        </authorList>
    </citation>
    <scope>NUCLEOTIDE SEQUENCE [LARGE SCALE GENOMIC DNA]</scope>
    <source>
        <strain evidence="1 2">NCTC10476</strain>
    </source>
</reference>
<proteinExistence type="predicted"/>
<evidence type="ECO:0000313" key="2">
    <source>
        <dbReference type="Proteomes" id="UP000255169"/>
    </source>
</evidence>
<dbReference type="PROSITE" id="PS51257">
    <property type="entry name" value="PROKAR_LIPOPROTEIN"/>
    <property type="match status" value="1"/>
</dbReference>
<evidence type="ECO:0000313" key="1">
    <source>
        <dbReference type="EMBL" id="SUQ01068.1"/>
    </source>
</evidence>
<keyword evidence="2" id="KW-1185">Reference proteome</keyword>
<gene>
    <name evidence="1" type="ORF">NCTC10476_02407</name>
</gene>